<dbReference type="PANTHER" id="PTHR43861:SF1">
    <property type="entry name" value="TRANS-ACONITATE 2-METHYLTRANSFERASE"/>
    <property type="match status" value="1"/>
</dbReference>
<dbReference type="Pfam" id="PF08241">
    <property type="entry name" value="Methyltransf_11"/>
    <property type="match status" value="1"/>
</dbReference>
<keyword evidence="3" id="KW-0489">Methyltransferase</keyword>
<sequence>MAAVDSDNRIDLLRANRDNWDARAPIHANSDFYRGRDSSFWFAPYEWDVLGDVRDRDVVHLQCHLGTETIEFAKRGARATGLDFSAESLRHARELAGDAVEYVCADVHDAVEALRHRQFDIVYTGKGALCYLPDLPRWATVLAELLRPGGLLYIVEFHPLLHALDPTPPPGADPDALLLADDYLEGRGPIHRDSARTYTDGPELTEATAAHEWRHGLGEVINALLGVGLHITGLHESDMLPWPRWKRMRPTDNGWWRLPAADPAIPLLYGLAATKPGPPAQSGRAVPGSGARDARPHSGEGKPTHP</sequence>
<evidence type="ECO:0000256" key="1">
    <source>
        <dbReference type="SAM" id="MobiDB-lite"/>
    </source>
</evidence>
<feature type="region of interest" description="Disordered" evidence="1">
    <location>
        <begin position="274"/>
        <end position="306"/>
    </location>
</feature>
<organism evidence="3 4">
    <name type="scientific">Nocardia acididurans</name>
    <dbReference type="NCBI Taxonomy" id="2802282"/>
    <lineage>
        <taxon>Bacteria</taxon>
        <taxon>Bacillati</taxon>
        <taxon>Actinomycetota</taxon>
        <taxon>Actinomycetes</taxon>
        <taxon>Mycobacteriales</taxon>
        <taxon>Nocardiaceae</taxon>
        <taxon>Nocardia</taxon>
    </lineage>
</organism>
<evidence type="ECO:0000259" key="2">
    <source>
        <dbReference type="Pfam" id="PF08241"/>
    </source>
</evidence>
<dbReference type="Proteomes" id="UP000602198">
    <property type="component" value="Unassembled WGS sequence"/>
</dbReference>
<dbReference type="RefSeq" id="WP_201949218.1">
    <property type="nucleotide sequence ID" value="NZ_JAERRJ010000007.1"/>
</dbReference>
<evidence type="ECO:0000313" key="4">
    <source>
        <dbReference type="Proteomes" id="UP000602198"/>
    </source>
</evidence>
<dbReference type="Gene3D" id="3.40.50.150">
    <property type="entry name" value="Vaccinia Virus protein VP39"/>
    <property type="match status" value="1"/>
</dbReference>
<protein>
    <submittedName>
        <fullName evidence="3">Class I SAM-dependent methyltransferase</fullName>
    </submittedName>
</protein>
<dbReference type="GO" id="GO:0008168">
    <property type="term" value="F:methyltransferase activity"/>
    <property type="evidence" value="ECO:0007669"/>
    <property type="project" value="UniProtKB-KW"/>
</dbReference>
<dbReference type="CDD" id="cd02440">
    <property type="entry name" value="AdoMet_MTases"/>
    <property type="match status" value="1"/>
</dbReference>
<dbReference type="SUPFAM" id="SSF53335">
    <property type="entry name" value="S-adenosyl-L-methionine-dependent methyltransferases"/>
    <property type="match status" value="1"/>
</dbReference>
<comment type="caution">
    <text evidence="3">The sequence shown here is derived from an EMBL/GenBank/DDBJ whole genome shotgun (WGS) entry which is preliminary data.</text>
</comment>
<proteinExistence type="predicted"/>
<accession>A0ABS1M7Y0</accession>
<evidence type="ECO:0000313" key="3">
    <source>
        <dbReference type="EMBL" id="MBL1076664.1"/>
    </source>
</evidence>
<dbReference type="InterPro" id="IPR013216">
    <property type="entry name" value="Methyltransf_11"/>
</dbReference>
<dbReference type="EMBL" id="JAERRJ010000007">
    <property type="protein sequence ID" value="MBL1076664.1"/>
    <property type="molecule type" value="Genomic_DNA"/>
</dbReference>
<keyword evidence="3" id="KW-0808">Transferase</keyword>
<keyword evidence="4" id="KW-1185">Reference proteome</keyword>
<name>A0ABS1M7Y0_9NOCA</name>
<feature type="compositionally biased region" description="Basic and acidic residues" evidence="1">
    <location>
        <begin position="292"/>
        <end position="306"/>
    </location>
</feature>
<dbReference type="PANTHER" id="PTHR43861">
    <property type="entry name" value="TRANS-ACONITATE 2-METHYLTRANSFERASE-RELATED"/>
    <property type="match status" value="1"/>
</dbReference>
<reference evidence="3 4" key="1">
    <citation type="submission" date="2021-01" db="EMBL/GenBank/DDBJ databases">
        <title>WGS of actinomycetes isolated from Thailand.</title>
        <authorList>
            <person name="Thawai C."/>
        </authorList>
    </citation>
    <scope>NUCLEOTIDE SEQUENCE [LARGE SCALE GENOMIC DNA]</scope>
    <source>
        <strain evidence="3 4">LPG 2</strain>
    </source>
</reference>
<dbReference type="InterPro" id="IPR029063">
    <property type="entry name" value="SAM-dependent_MTases_sf"/>
</dbReference>
<gene>
    <name evidence="3" type="ORF">JK358_19890</name>
</gene>
<dbReference type="GO" id="GO:0032259">
    <property type="term" value="P:methylation"/>
    <property type="evidence" value="ECO:0007669"/>
    <property type="project" value="UniProtKB-KW"/>
</dbReference>
<feature type="domain" description="Methyltransferase type 11" evidence="2">
    <location>
        <begin position="63"/>
        <end position="154"/>
    </location>
</feature>